<evidence type="ECO:0000256" key="2">
    <source>
        <dbReference type="ARBA" id="ARBA00022490"/>
    </source>
</evidence>
<evidence type="ECO:0000256" key="5">
    <source>
        <dbReference type="ARBA" id="ARBA00022741"/>
    </source>
</evidence>
<dbReference type="InterPro" id="IPR004020">
    <property type="entry name" value="DAPIN"/>
</dbReference>
<evidence type="ECO:0000256" key="1">
    <source>
        <dbReference type="ARBA" id="ARBA00004496"/>
    </source>
</evidence>
<dbReference type="InterPro" id="IPR007111">
    <property type="entry name" value="NACHT_NTPase"/>
</dbReference>
<dbReference type="InterPro" id="IPR041267">
    <property type="entry name" value="NLRP_HD2"/>
</dbReference>
<dbReference type="AlphaFoldDB" id="A0AAV1FZG9"/>
<name>A0AAV1FZG9_XYRNO</name>
<feature type="compositionally biased region" description="Basic and acidic residues" evidence="7">
    <location>
        <begin position="13"/>
        <end position="26"/>
    </location>
</feature>
<feature type="domain" description="Pyrin" evidence="8">
    <location>
        <begin position="171"/>
        <end position="249"/>
    </location>
</feature>
<keyword evidence="2" id="KW-0963">Cytoplasm</keyword>
<dbReference type="PANTHER" id="PTHR24106">
    <property type="entry name" value="NACHT, LRR AND CARD DOMAINS-CONTAINING"/>
    <property type="match status" value="1"/>
</dbReference>
<evidence type="ECO:0000256" key="7">
    <source>
        <dbReference type="SAM" id="MobiDB-lite"/>
    </source>
</evidence>
<keyword evidence="10" id="KW-1185">Reference proteome</keyword>
<evidence type="ECO:0000256" key="3">
    <source>
        <dbReference type="ARBA" id="ARBA00022614"/>
    </source>
</evidence>
<keyword evidence="5" id="KW-0547">Nucleotide-binding</keyword>
<accession>A0AAV1FZG9</accession>
<keyword evidence="6" id="KW-0067">ATP-binding</keyword>
<dbReference type="InterPro" id="IPR011029">
    <property type="entry name" value="DEATH-like_dom_sf"/>
</dbReference>
<dbReference type="GO" id="GO:0005524">
    <property type="term" value="F:ATP binding"/>
    <property type="evidence" value="ECO:0007669"/>
    <property type="project" value="UniProtKB-KW"/>
</dbReference>
<reference evidence="9" key="1">
    <citation type="submission" date="2023-08" db="EMBL/GenBank/DDBJ databases">
        <authorList>
            <person name="Alioto T."/>
            <person name="Alioto T."/>
            <person name="Gomez Garrido J."/>
        </authorList>
    </citation>
    <scope>NUCLEOTIDE SEQUENCE</scope>
</reference>
<evidence type="ECO:0000256" key="4">
    <source>
        <dbReference type="ARBA" id="ARBA00022737"/>
    </source>
</evidence>
<comment type="subcellular location">
    <subcellularLocation>
        <location evidence="1">Cytoplasm</location>
    </subcellularLocation>
</comment>
<feature type="compositionally biased region" description="Acidic residues" evidence="7">
    <location>
        <begin position="39"/>
        <end position="50"/>
    </location>
</feature>
<proteinExistence type="predicted"/>
<gene>
    <name evidence="9" type="ORF">XNOV1_A000059</name>
</gene>
<dbReference type="Pfam" id="PF05729">
    <property type="entry name" value="NACHT"/>
    <property type="match status" value="1"/>
</dbReference>
<sequence length="775" mass="88887">MDPDTEVQSILRQEGENHAEEKEKWKRPPSSYGSMRSDSEDEEEEEEEEMMTERGYAEGNVNEAFPSACPVPPADLPSNEGPGFRLNRSDSPETLYTMTTMQSKPPGAVVIASRSSDIEADSDLEEDEDADELLVTNSPEPPEPVEFNETMQMDEHGQPGILHPEQDLPHIFKSIQDTVSALAKEELFKFKMWFYQWESNITLPHVMDGDILDFVDKIIEILGMDRSLFHTLTTLESIGKKEVAEELRIKCKRALFRAHLKQYLTRKYHVIREGVVRAGRQNLLNTVYVEPEMFTCGYGRMDPSHEQRPVTVNNLYRLQKADGTPARTVVTTGIPGIGMSVSVGKFCLDWAEMRANKDLQFIVKLSFRSLWILRNKNPPQEMSIKEMVEYYHPECKDFLYLEDESCKFAVIMDSFDCYQASLDWENARVINDNHTKAHPDTLIVNIIRGNVLPGAWVWILGRSAAVSQIPSNFIDVVTEIQGFSDENKDVYLRKRFNNRLAAQIVAHYKQLPTLRALAYQPFVCWMLATVFERCFQLQGYGEHPPRLTVFYTSIVIVQTNRKLQFYQGKAENELKWSSDDRNQLSNIGKMAFKMLERRTTEFSEEDVKECGLKLTEVTVFSGLCTELPTAASDGRRRFCFVHPTIQDFMAALYVFMMFRTESKNVLDSRASKIFASKDQTKSAVGLVQCALARTSNSTAGQYDMFLRFLCGILSPTCHDNQLSRYLFCHNTPKLRVDEVQRLLEQEIRTALGSDQDQDRAENLRECLRELTQEDE</sequence>
<dbReference type="Gene3D" id="1.10.533.10">
    <property type="entry name" value="Death Domain, Fas"/>
    <property type="match status" value="1"/>
</dbReference>
<dbReference type="InterPro" id="IPR041075">
    <property type="entry name" value="NOD1/2_WH"/>
</dbReference>
<dbReference type="InterPro" id="IPR027417">
    <property type="entry name" value="P-loop_NTPase"/>
</dbReference>
<dbReference type="EMBL" id="OY660873">
    <property type="protein sequence ID" value="CAJ1065642.1"/>
    <property type="molecule type" value="Genomic_DNA"/>
</dbReference>
<dbReference type="GO" id="GO:0005737">
    <property type="term" value="C:cytoplasm"/>
    <property type="evidence" value="ECO:0007669"/>
    <property type="project" value="UniProtKB-SubCell"/>
</dbReference>
<feature type="region of interest" description="Disordered" evidence="7">
    <location>
        <begin position="1"/>
        <end position="85"/>
    </location>
</feature>
<feature type="compositionally biased region" description="Polar residues" evidence="7">
    <location>
        <begin position="1"/>
        <end position="11"/>
    </location>
</feature>
<evidence type="ECO:0000313" key="10">
    <source>
        <dbReference type="Proteomes" id="UP001178508"/>
    </source>
</evidence>
<dbReference type="Gene3D" id="3.40.50.300">
    <property type="entry name" value="P-loop containing nucleotide triphosphate hydrolases"/>
    <property type="match status" value="1"/>
</dbReference>
<keyword evidence="4" id="KW-0677">Repeat</keyword>
<evidence type="ECO:0000256" key="6">
    <source>
        <dbReference type="ARBA" id="ARBA00022840"/>
    </source>
</evidence>
<dbReference type="Proteomes" id="UP001178508">
    <property type="component" value="Chromosome 10"/>
</dbReference>
<evidence type="ECO:0000313" key="9">
    <source>
        <dbReference type="EMBL" id="CAJ1065642.1"/>
    </source>
</evidence>
<feature type="compositionally biased region" description="Acidic residues" evidence="7">
    <location>
        <begin position="118"/>
        <end position="132"/>
    </location>
</feature>
<organism evidence="9 10">
    <name type="scientific">Xyrichtys novacula</name>
    <name type="common">Pearly razorfish</name>
    <name type="synonym">Hemipteronotus novacula</name>
    <dbReference type="NCBI Taxonomy" id="13765"/>
    <lineage>
        <taxon>Eukaryota</taxon>
        <taxon>Metazoa</taxon>
        <taxon>Chordata</taxon>
        <taxon>Craniata</taxon>
        <taxon>Vertebrata</taxon>
        <taxon>Euteleostomi</taxon>
        <taxon>Actinopterygii</taxon>
        <taxon>Neopterygii</taxon>
        <taxon>Teleostei</taxon>
        <taxon>Neoteleostei</taxon>
        <taxon>Acanthomorphata</taxon>
        <taxon>Eupercaria</taxon>
        <taxon>Labriformes</taxon>
        <taxon>Labridae</taxon>
        <taxon>Xyrichtys</taxon>
    </lineage>
</organism>
<dbReference type="Pfam" id="PF17779">
    <property type="entry name" value="WHD_NOD2"/>
    <property type="match status" value="1"/>
</dbReference>
<dbReference type="Pfam" id="PF17776">
    <property type="entry name" value="NLRC4_HD2"/>
    <property type="match status" value="1"/>
</dbReference>
<feature type="region of interest" description="Disordered" evidence="7">
    <location>
        <begin position="118"/>
        <end position="142"/>
    </location>
</feature>
<dbReference type="SMART" id="SM01289">
    <property type="entry name" value="PYRIN"/>
    <property type="match status" value="1"/>
</dbReference>
<dbReference type="InterPro" id="IPR051261">
    <property type="entry name" value="NLR"/>
</dbReference>
<keyword evidence="3" id="KW-0433">Leucine-rich repeat</keyword>
<evidence type="ECO:0000259" key="8">
    <source>
        <dbReference type="SMART" id="SM01289"/>
    </source>
</evidence>
<protein>
    <submittedName>
        <fullName evidence="9">Nuclear mitotic apparatus protein 1-like</fullName>
    </submittedName>
</protein>